<evidence type="ECO:0000313" key="5">
    <source>
        <dbReference type="EMBL" id="ETW05621.1"/>
    </source>
</evidence>
<dbReference type="RefSeq" id="XP_008865398.1">
    <property type="nucleotide sequence ID" value="XM_008867176.1"/>
</dbReference>
<gene>
    <name evidence="5" type="ORF">H310_03354</name>
</gene>
<feature type="short sequence motif" description="GXSXG" evidence="2">
    <location>
        <begin position="40"/>
        <end position="44"/>
    </location>
</feature>
<proteinExistence type="predicted"/>
<dbReference type="PANTHER" id="PTHR12406:SF7">
    <property type="entry name" value="PATATIN-LIKE PHOSPHOLIPASE DOMAIN-CONTAINING PROTEIN 4"/>
    <property type="match status" value="1"/>
</dbReference>
<organism evidence="5">
    <name type="scientific">Aphanomyces invadans</name>
    <dbReference type="NCBI Taxonomy" id="157072"/>
    <lineage>
        <taxon>Eukaryota</taxon>
        <taxon>Sar</taxon>
        <taxon>Stramenopiles</taxon>
        <taxon>Oomycota</taxon>
        <taxon>Saprolegniomycetes</taxon>
        <taxon>Saprolegniales</taxon>
        <taxon>Verrucalvaceae</taxon>
        <taxon>Aphanomyces</taxon>
    </lineage>
</organism>
<dbReference type="EMBL" id="KI913956">
    <property type="protein sequence ID" value="ETW05621.1"/>
    <property type="molecule type" value="Genomic_DNA"/>
</dbReference>
<feature type="domain" description="PNPLA" evidence="4">
    <location>
        <begin position="7"/>
        <end position="187"/>
    </location>
</feature>
<feature type="active site" description="Proton acceptor" evidence="2">
    <location>
        <position position="174"/>
    </location>
</feature>
<dbReference type="Gene3D" id="3.40.1090.10">
    <property type="entry name" value="Cytosolic phospholipase A2 catalytic domain"/>
    <property type="match status" value="1"/>
</dbReference>
<dbReference type="eggNOG" id="KOG3773">
    <property type="taxonomic scope" value="Eukaryota"/>
</dbReference>
<dbReference type="PANTHER" id="PTHR12406">
    <property type="entry name" value="CALCIUM-INDEPENDENT PHOSPHOLIPASE A2 IPLA2 -RELATED"/>
    <property type="match status" value="1"/>
</dbReference>
<dbReference type="VEuPathDB" id="FungiDB:H310_03354"/>
<dbReference type="InterPro" id="IPR016035">
    <property type="entry name" value="Acyl_Trfase/lysoPLipase"/>
</dbReference>
<feature type="transmembrane region" description="Helical" evidence="3">
    <location>
        <begin position="6"/>
        <end position="26"/>
    </location>
</feature>
<keyword evidence="3" id="KW-0472">Membrane</keyword>
<dbReference type="GeneID" id="20080404"/>
<evidence type="ECO:0000259" key="4">
    <source>
        <dbReference type="PROSITE" id="PS51635"/>
    </source>
</evidence>
<dbReference type="SUPFAM" id="SSF52151">
    <property type="entry name" value="FabD/lysophospholipase-like"/>
    <property type="match status" value="1"/>
</dbReference>
<feature type="transmembrane region" description="Helical" evidence="3">
    <location>
        <begin position="38"/>
        <end position="61"/>
    </location>
</feature>
<keyword evidence="2" id="KW-0378">Hydrolase</keyword>
<dbReference type="InterPro" id="IPR002641">
    <property type="entry name" value="PNPLA_dom"/>
</dbReference>
<dbReference type="GO" id="GO:0005737">
    <property type="term" value="C:cytoplasm"/>
    <property type="evidence" value="ECO:0007669"/>
    <property type="project" value="TreeGrafter"/>
</dbReference>
<dbReference type="GO" id="GO:0055088">
    <property type="term" value="P:lipid homeostasis"/>
    <property type="evidence" value="ECO:0007669"/>
    <property type="project" value="TreeGrafter"/>
</dbReference>
<dbReference type="Pfam" id="PF01734">
    <property type="entry name" value="Patatin"/>
    <property type="match status" value="1"/>
</dbReference>
<evidence type="ECO:0000256" key="2">
    <source>
        <dbReference type="PROSITE-ProRule" id="PRU01161"/>
    </source>
</evidence>
<feature type="active site" description="Nucleophile" evidence="2">
    <location>
        <position position="42"/>
    </location>
</feature>
<evidence type="ECO:0000256" key="3">
    <source>
        <dbReference type="SAM" id="Phobius"/>
    </source>
</evidence>
<sequence length="255" mass="27908">MAQPVHLSFGGCGFLLAFHIGVAKYMRRHGVLTAASRFAGASGGSLVAASLAYGIPLAVVLEETKATATLLHEDIRASKRGLLGAKNLAGYVYRHIDALFPDPLPVLHPSTSDPLPRLVVATTEVFPRLRTVHWSSFATKNDLANTLLISCHVPWYFDGTPARQIAGTKQWHTDGGLLQFVPDVPDHIPVNVFPLPWMNKRRTISPLWIHGFPISLAQLSRWALLPPPNDVLDQFVVWGEEAAHAYVTSSAEWNG</sequence>
<keyword evidence="1 2" id="KW-0443">Lipid metabolism</keyword>
<dbReference type="InterPro" id="IPR033562">
    <property type="entry name" value="PLPL"/>
</dbReference>
<dbReference type="GO" id="GO:0004806">
    <property type="term" value="F:triacylglycerol lipase activity"/>
    <property type="evidence" value="ECO:0007669"/>
    <property type="project" value="TreeGrafter"/>
</dbReference>
<dbReference type="GO" id="GO:0005811">
    <property type="term" value="C:lipid droplet"/>
    <property type="evidence" value="ECO:0007669"/>
    <property type="project" value="TreeGrafter"/>
</dbReference>
<keyword evidence="3" id="KW-0812">Transmembrane</keyword>
<dbReference type="STRING" id="157072.A0A024UGR9"/>
<dbReference type="GO" id="GO:0016020">
    <property type="term" value="C:membrane"/>
    <property type="evidence" value="ECO:0007669"/>
    <property type="project" value="TreeGrafter"/>
</dbReference>
<dbReference type="AlphaFoldDB" id="A0A024UGR9"/>
<reference evidence="5" key="1">
    <citation type="submission" date="2013-12" db="EMBL/GenBank/DDBJ databases">
        <title>The Genome Sequence of Aphanomyces invadans NJM9701.</title>
        <authorList>
            <consortium name="The Broad Institute Genomics Platform"/>
            <person name="Russ C."/>
            <person name="Tyler B."/>
            <person name="van West P."/>
            <person name="Dieguez-Uribeondo J."/>
            <person name="Young S.K."/>
            <person name="Zeng Q."/>
            <person name="Gargeya S."/>
            <person name="Fitzgerald M."/>
            <person name="Abouelleil A."/>
            <person name="Alvarado L."/>
            <person name="Chapman S.B."/>
            <person name="Gainer-Dewar J."/>
            <person name="Goldberg J."/>
            <person name="Griggs A."/>
            <person name="Gujja S."/>
            <person name="Hansen M."/>
            <person name="Howarth C."/>
            <person name="Imamovic A."/>
            <person name="Ireland A."/>
            <person name="Larimer J."/>
            <person name="McCowan C."/>
            <person name="Murphy C."/>
            <person name="Pearson M."/>
            <person name="Poon T.W."/>
            <person name="Priest M."/>
            <person name="Roberts A."/>
            <person name="Saif S."/>
            <person name="Shea T."/>
            <person name="Sykes S."/>
            <person name="Wortman J."/>
            <person name="Nusbaum C."/>
            <person name="Birren B."/>
        </authorList>
    </citation>
    <scope>NUCLEOTIDE SEQUENCE [LARGE SCALE GENOMIC DNA]</scope>
    <source>
        <strain evidence="5">NJM9701</strain>
    </source>
</reference>
<keyword evidence="2" id="KW-0442">Lipid degradation</keyword>
<accession>A0A024UGR9</accession>
<keyword evidence="3" id="KW-1133">Transmembrane helix</keyword>
<comment type="caution">
    <text evidence="2">Lacks conserved residue(s) required for the propagation of feature annotation.</text>
</comment>
<name>A0A024UGR9_9STRA</name>
<dbReference type="PROSITE" id="PS51635">
    <property type="entry name" value="PNPLA"/>
    <property type="match status" value="1"/>
</dbReference>
<protein>
    <recommendedName>
        <fullName evidence="4">PNPLA domain-containing protein</fullName>
    </recommendedName>
</protein>
<feature type="short sequence motif" description="DGA/G" evidence="2">
    <location>
        <begin position="174"/>
        <end position="176"/>
    </location>
</feature>
<dbReference type="GO" id="GO:0019433">
    <property type="term" value="P:triglyceride catabolic process"/>
    <property type="evidence" value="ECO:0007669"/>
    <property type="project" value="TreeGrafter"/>
</dbReference>
<evidence type="ECO:0000256" key="1">
    <source>
        <dbReference type="ARBA" id="ARBA00023098"/>
    </source>
</evidence>